<dbReference type="EMBL" id="JASZZN010000015">
    <property type="protein sequence ID" value="MDM4017675.1"/>
    <property type="molecule type" value="Genomic_DNA"/>
</dbReference>
<dbReference type="Proteomes" id="UP001239462">
    <property type="component" value="Unassembled WGS sequence"/>
</dbReference>
<dbReference type="RefSeq" id="WP_289165168.1">
    <property type="nucleotide sequence ID" value="NZ_JASZZN010000015.1"/>
</dbReference>
<feature type="signal peptide" evidence="1">
    <location>
        <begin position="1"/>
        <end position="20"/>
    </location>
</feature>
<evidence type="ECO:0000256" key="1">
    <source>
        <dbReference type="SAM" id="SignalP"/>
    </source>
</evidence>
<evidence type="ECO:0008006" key="4">
    <source>
        <dbReference type="Google" id="ProtNLM"/>
    </source>
</evidence>
<reference evidence="2 3" key="1">
    <citation type="submission" date="2023-06" db="EMBL/GenBank/DDBJ databases">
        <title>Roseiconus lacunae JC819 isolated from Gulf of Mannar region, Tamil Nadu.</title>
        <authorList>
            <person name="Pk S."/>
            <person name="Ch S."/>
            <person name="Ch V.R."/>
        </authorList>
    </citation>
    <scope>NUCLEOTIDE SEQUENCE [LARGE SCALE GENOMIC DNA]</scope>
    <source>
        <strain evidence="2 3">JC819</strain>
    </source>
</reference>
<name>A0ABT7PMF8_9BACT</name>
<evidence type="ECO:0000313" key="3">
    <source>
        <dbReference type="Proteomes" id="UP001239462"/>
    </source>
</evidence>
<gene>
    <name evidence="2" type="ORF">QTN89_19660</name>
</gene>
<proteinExistence type="predicted"/>
<feature type="chain" id="PRO_5045408492" description="PEP-CTERM protein-sorting domain-containing protein" evidence="1">
    <location>
        <begin position="21"/>
        <end position="239"/>
    </location>
</feature>
<protein>
    <recommendedName>
        <fullName evidence="4">PEP-CTERM protein-sorting domain-containing protein</fullName>
    </recommendedName>
</protein>
<accession>A0ABT7PMF8</accession>
<comment type="caution">
    <text evidence="2">The sequence shown here is derived from an EMBL/GenBank/DDBJ whole genome shotgun (WGS) entry which is preliminary data.</text>
</comment>
<keyword evidence="3" id="KW-1185">Reference proteome</keyword>
<sequence>MRVAFLSMLLSYFVVSHVHAGVIFQEDFESSVPTEITVTAGAGRVGTQTYSNHGFGSWMLENGTPNAVTTLTLSGLAPHTSIDIGFSLGIIDSWDGSPDTPPVSPDIFNVSVDGSVVFSETFDNFDAAEQSYVPPAGVELASRVQLGFGGSFFVDSAYDMSKDPTFTNIAHTSNTLTIRWFTSGAGIQQFGDESWSIDNIIISINNGSTGGSGTVPEPTSAMFWLGLGAIVSVRKRRRA</sequence>
<organism evidence="2 3">
    <name type="scientific">Roseiconus lacunae</name>
    <dbReference type="NCBI Taxonomy" id="2605694"/>
    <lineage>
        <taxon>Bacteria</taxon>
        <taxon>Pseudomonadati</taxon>
        <taxon>Planctomycetota</taxon>
        <taxon>Planctomycetia</taxon>
        <taxon>Pirellulales</taxon>
        <taxon>Pirellulaceae</taxon>
        <taxon>Roseiconus</taxon>
    </lineage>
</organism>
<evidence type="ECO:0000313" key="2">
    <source>
        <dbReference type="EMBL" id="MDM4017675.1"/>
    </source>
</evidence>
<keyword evidence="1" id="KW-0732">Signal</keyword>